<dbReference type="Proteomes" id="UP001178508">
    <property type="component" value="Chromosome 19"/>
</dbReference>
<accession>A0AAV1H682</accession>
<proteinExistence type="predicted"/>
<feature type="non-terminal residue" evidence="1">
    <location>
        <position position="1"/>
    </location>
</feature>
<sequence length="67" mass="7808">VCVFFIFEDMSGKFPNPQISAAKTRWNQRIFPPESEKYVVLTESSDSNVAEMNSMNEKEQGQNRKYK</sequence>
<evidence type="ECO:0000313" key="1">
    <source>
        <dbReference type="EMBL" id="CAJ1081486.1"/>
    </source>
</evidence>
<evidence type="ECO:0000313" key="2">
    <source>
        <dbReference type="Proteomes" id="UP001178508"/>
    </source>
</evidence>
<name>A0AAV1H682_XYRNO</name>
<dbReference type="EMBL" id="OY660882">
    <property type="protein sequence ID" value="CAJ1081486.1"/>
    <property type="molecule type" value="Genomic_DNA"/>
</dbReference>
<reference evidence="1" key="1">
    <citation type="submission" date="2023-08" db="EMBL/GenBank/DDBJ databases">
        <authorList>
            <person name="Alioto T."/>
            <person name="Alioto T."/>
            <person name="Gomez Garrido J."/>
        </authorList>
    </citation>
    <scope>NUCLEOTIDE SEQUENCE</scope>
</reference>
<keyword evidence="2" id="KW-1185">Reference proteome</keyword>
<gene>
    <name evidence="1" type="ORF">XNOV1_A012977</name>
</gene>
<protein>
    <submittedName>
        <fullName evidence="1">Uncharacterized protein</fullName>
    </submittedName>
</protein>
<dbReference type="AlphaFoldDB" id="A0AAV1H682"/>
<organism evidence="1 2">
    <name type="scientific">Xyrichtys novacula</name>
    <name type="common">Pearly razorfish</name>
    <name type="synonym">Hemipteronotus novacula</name>
    <dbReference type="NCBI Taxonomy" id="13765"/>
    <lineage>
        <taxon>Eukaryota</taxon>
        <taxon>Metazoa</taxon>
        <taxon>Chordata</taxon>
        <taxon>Craniata</taxon>
        <taxon>Vertebrata</taxon>
        <taxon>Euteleostomi</taxon>
        <taxon>Actinopterygii</taxon>
        <taxon>Neopterygii</taxon>
        <taxon>Teleostei</taxon>
        <taxon>Neoteleostei</taxon>
        <taxon>Acanthomorphata</taxon>
        <taxon>Eupercaria</taxon>
        <taxon>Labriformes</taxon>
        <taxon>Labridae</taxon>
        <taxon>Xyrichtys</taxon>
    </lineage>
</organism>